<dbReference type="Proteomes" id="UP000288405">
    <property type="component" value="Unassembled WGS sequence"/>
</dbReference>
<evidence type="ECO:0000313" key="3">
    <source>
        <dbReference type="Proteomes" id="UP000288405"/>
    </source>
</evidence>
<gene>
    <name evidence="2" type="ORF">CWE11_06055</name>
</gene>
<dbReference type="PANTHER" id="PTHR28026:SF9">
    <property type="entry name" value="2-HYDROXY-PALMITIC ACID DIOXYGENASE MPO1"/>
    <property type="match status" value="1"/>
</dbReference>
<feature type="transmembrane region" description="Helical" evidence="1">
    <location>
        <begin position="21"/>
        <end position="42"/>
    </location>
</feature>
<dbReference type="InterPro" id="IPR009305">
    <property type="entry name" value="Mpo1-like"/>
</dbReference>
<feature type="transmembrane region" description="Helical" evidence="1">
    <location>
        <begin position="78"/>
        <end position="98"/>
    </location>
</feature>
<keyword evidence="1" id="KW-1133">Transmembrane helix</keyword>
<dbReference type="EMBL" id="PIPM01000004">
    <property type="protein sequence ID" value="RUO34286.1"/>
    <property type="molecule type" value="Genomic_DNA"/>
</dbReference>
<feature type="transmembrane region" description="Helical" evidence="1">
    <location>
        <begin position="54"/>
        <end position="73"/>
    </location>
</feature>
<sequence length="159" mass="17675">MRSLEQFLADYGVSHQNHVNQWVHIVCVPAIFFATLGLFWLIPIGNWLGLSGQAAYWVNGATVFGALSMLVYLKLAVWVFAMMAAWFALSFWGVTAIYNAGLPLGWISLAIFVVAWIGQFIGHKIEGKKPSFLDDLVFLLIGPIFVSVEFAHKLGLKKS</sequence>
<keyword evidence="1" id="KW-0472">Membrane</keyword>
<dbReference type="OrthoDB" id="5515308at2"/>
<dbReference type="PANTHER" id="PTHR28026">
    <property type="entry name" value="DUF962 DOMAIN PROTEIN (AFU_ORTHOLOGUE AFUA_8G05310)"/>
    <property type="match status" value="1"/>
</dbReference>
<keyword evidence="1" id="KW-0812">Transmembrane</keyword>
<dbReference type="AlphaFoldDB" id="A0A432WKF2"/>
<feature type="transmembrane region" description="Helical" evidence="1">
    <location>
        <begin position="133"/>
        <end position="152"/>
    </location>
</feature>
<evidence type="ECO:0008006" key="4">
    <source>
        <dbReference type="Google" id="ProtNLM"/>
    </source>
</evidence>
<keyword evidence="3" id="KW-1185">Reference proteome</keyword>
<dbReference type="GO" id="GO:0016020">
    <property type="term" value="C:membrane"/>
    <property type="evidence" value="ECO:0007669"/>
    <property type="project" value="GOC"/>
</dbReference>
<name>A0A432WKF2_9GAMM</name>
<accession>A0A432WKF2</accession>
<proteinExistence type="predicted"/>
<dbReference type="Pfam" id="PF06127">
    <property type="entry name" value="Mpo1-like"/>
    <property type="match status" value="1"/>
</dbReference>
<dbReference type="RefSeq" id="WP_126776703.1">
    <property type="nucleotide sequence ID" value="NZ_PIPM01000004.1"/>
</dbReference>
<reference evidence="2 3" key="1">
    <citation type="journal article" date="2011" name="Front. Microbiol.">
        <title>Genomic signatures of strain selection and enhancement in Bacillus atrophaeus var. globigii, a historical biowarfare simulant.</title>
        <authorList>
            <person name="Gibbons H.S."/>
            <person name="Broomall S.M."/>
            <person name="McNew L.A."/>
            <person name="Daligault H."/>
            <person name="Chapman C."/>
            <person name="Bruce D."/>
            <person name="Karavis M."/>
            <person name="Krepps M."/>
            <person name="McGregor P.A."/>
            <person name="Hong C."/>
            <person name="Park K.H."/>
            <person name="Akmal A."/>
            <person name="Feldman A."/>
            <person name="Lin J.S."/>
            <person name="Chang W.E."/>
            <person name="Higgs B.W."/>
            <person name="Demirev P."/>
            <person name="Lindquist J."/>
            <person name="Liem A."/>
            <person name="Fochler E."/>
            <person name="Read T.D."/>
            <person name="Tapia R."/>
            <person name="Johnson S."/>
            <person name="Bishop-Lilly K.A."/>
            <person name="Detter C."/>
            <person name="Han C."/>
            <person name="Sozhamannan S."/>
            <person name="Rosenzweig C.N."/>
            <person name="Skowronski E.W."/>
        </authorList>
    </citation>
    <scope>NUCLEOTIDE SEQUENCE [LARGE SCALE GENOMIC DNA]</scope>
    <source>
        <strain evidence="2 3">GYP-17</strain>
    </source>
</reference>
<dbReference type="GO" id="GO:0046521">
    <property type="term" value="P:sphingoid catabolic process"/>
    <property type="evidence" value="ECO:0007669"/>
    <property type="project" value="TreeGrafter"/>
</dbReference>
<protein>
    <recommendedName>
        <fullName evidence="4">DUF962 domain-containing protein</fullName>
    </recommendedName>
</protein>
<feature type="transmembrane region" description="Helical" evidence="1">
    <location>
        <begin position="104"/>
        <end position="121"/>
    </location>
</feature>
<comment type="caution">
    <text evidence="2">The sequence shown here is derived from an EMBL/GenBank/DDBJ whole genome shotgun (WGS) entry which is preliminary data.</text>
</comment>
<evidence type="ECO:0000256" key="1">
    <source>
        <dbReference type="SAM" id="Phobius"/>
    </source>
</evidence>
<organism evidence="2 3">
    <name type="scientific">Aliidiomarina sanyensis</name>
    <dbReference type="NCBI Taxonomy" id="1249555"/>
    <lineage>
        <taxon>Bacteria</taxon>
        <taxon>Pseudomonadati</taxon>
        <taxon>Pseudomonadota</taxon>
        <taxon>Gammaproteobacteria</taxon>
        <taxon>Alteromonadales</taxon>
        <taxon>Idiomarinaceae</taxon>
        <taxon>Aliidiomarina</taxon>
    </lineage>
</organism>
<evidence type="ECO:0000313" key="2">
    <source>
        <dbReference type="EMBL" id="RUO34286.1"/>
    </source>
</evidence>